<protein>
    <submittedName>
        <fullName evidence="2">Uncharacterized protein</fullName>
    </submittedName>
</protein>
<dbReference type="EnsemblMetazoa" id="Aqu2.1.05563_001">
    <property type="protein sequence ID" value="Aqu2.1.05563_001"/>
    <property type="gene ID" value="Aqu2.1.05563"/>
</dbReference>
<evidence type="ECO:0000313" key="2">
    <source>
        <dbReference type="EnsemblMetazoa" id="Aqu2.1.05563_001"/>
    </source>
</evidence>
<reference evidence="2" key="1">
    <citation type="submission" date="2017-05" db="UniProtKB">
        <authorList>
            <consortium name="EnsemblMetazoa"/>
        </authorList>
    </citation>
    <scope>IDENTIFICATION</scope>
</reference>
<sequence>MYLNELVKELEHTMRVDAREQLFCQTYLSYADMLKRVDPLHEELKDLETKAEDTRPKGEEITKIIAELEASIAKYKEEYAMLISDANVIKNNLSTVEKKVDRRKALLTSLSGERENVLEHRE</sequence>
<organism evidence="2">
    <name type="scientific">Amphimedon queenslandica</name>
    <name type="common">Sponge</name>
    <dbReference type="NCBI Taxonomy" id="400682"/>
    <lineage>
        <taxon>Eukaryota</taxon>
        <taxon>Metazoa</taxon>
        <taxon>Porifera</taxon>
        <taxon>Demospongiae</taxon>
        <taxon>Heteroscleromorpha</taxon>
        <taxon>Haplosclerida</taxon>
        <taxon>Niphatidae</taxon>
        <taxon>Amphimedon</taxon>
    </lineage>
</organism>
<proteinExistence type="predicted"/>
<evidence type="ECO:0000256" key="1">
    <source>
        <dbReference type="SAM" id="Coils"/>
    </source>
</evidence>
<dbReference type="OrthoDB" id="7301133at2759"/>
<keyword evidence="1" id="KW-0175">Coiled coil</keyword>
<dbReference type="Gene3D" id="1.10.287.2610">
    <property type="match status" value="1"/>
</dbReference>
<dbReference type="AlphaFoldDB" id="A0A1X7SU08"/>
<dbReference type="STRING" id="400682.A0A1X7SU08"/>
<dbReference type="InParanoid" id="A0A1X7SU08"/>
<feature type="coiled-coil region" evidence="1">
    <location>
        <begin position="58"/>
        <end position="85"/>
    </location>
</feature>
<name>A0A1X7SU08_AMPQE</name>
<accession>A0A1X7SU08</accession>